<dbReference type="RefSeq" id="WP_119597766.1">
    <property type="nucleotide sequence ID" value="NZ_QXQA01000001.1"/>
</dbReference>
<dbReference type="Proteomes" id="UP000266482">
    <property type="component" value="Unassembled WGS sequence"/>
</dbReference>
<dbReference type="Gene3D" id="1.25.10.10">
    <property type="entry name" value="Leucine-rich Repeat Variant"/>
    <property type="match status" value="1"/>
</dbReference>
<evidence type="ECO:0000259" key="2">
    <source>
        <dbReference type="Pfam" id="PF13569"/>
    </source>
</evidence>
<reference evidence="5 6" key="1">
    <citation type="submission" date="2018-09" db="EMBL/GenBank/DDBJ databases">
        <title>Paenibacillus aracenensis nov. sp. isolated from a cave in southern Spain.</title>
        <authorList>
            <person name="Jurado V."/>
            <person name="Gutierrez-Patricio S."/>
            <person name="Gonzalez-Pimentel J.L."/>
            <person name="Miller A.Z."/>
            <person name="Laiz L."/>
            <person name="Saiz-Jimenez C."/>
        </authorList>
    </citation>
    <scope>NUCLEOTIDE SEQUENCE [LARGE SCALE GENOMIC DNA]</scope>
    <source>
        <strain evidence="5 6">DSM 22867</strain>
    </source>
</reference>
<accession>A0A3A1VIV2</accession>
<evidence type="ECO:0000259" key="3">
    <source>
        <dbReference type="Pfam" id="PF18991"/>
    </source>
</evidence>
<dbReference type="Pfam" id="PF24879">
    <property type="entry name" value="DUF7737"/>
    <property type="match status" value="1"/>
</dbReference>
<evidence type="ECO:0000313" key="6">
    <source>
        <dbReference type="Proteomes" id="UP000266482"/>
    </source>
</evidence>
<protein>
    <submittedName>
        <fullName evidence="5">DUF4132 domain-containing protein</fullName>
    </submittedName>
</protein>
<dbReference type="Pfam" id="PF13569">
    <property type="entry name" value="DUF4132"/>
    <property type="match status" value="1"/>
</dbReference>
<feature type="coiled-coil region" evidence="1">
    <location>
        <begin position="1279"/>
        <end position="1306"/>
    </location>
</feature>
<keyword evidence="1" id="KW-0175">Coiled coil</keyword>
<gene>
    <name evidence="5" type="ORF">D3P08_02185</name>
</gene>
<organism evidence="5 6">
    <name type="scientific">Paenibacillus nanensis</name>
    <dbReference type="NCBI Taxonomy" id="393251"/>
    <lineage>
        <taxon>Bacteria</taxon>
        <taxon>Bacillati</taxon>
        <taxon>Bacillota</taxon>
        <taxon>Bacilli</taxon>
        <taxon>Bacillales</taxon>
        <taxon>Paenibacillaceae</taxon>
        <taxon>Paenibacillus</taxon>
    </lineage>
</organism>
<keyword evidence="6" id="KW-1185">Reference proteome</keyword>
<dbReference type="Pfam" id="PF18991">
    <property type="entry name" value="DUF5724"/>
    <property type="match status" value="1"/>
</dbReference>
<evidence type="ECO:0000256" key="1">
    <source>
        <dbReference type="SAM" id="Coils"/>
    </source>
</evidence>
<dbReference type="InterPro" id="IPR016024">
    <property type="entry name" value="ARM-type_fold"/>
</dbReference>
<feature type="domain" description="DUF7737" evidence="4">
    <location>
        <begin position="1528"/>
        <end position="1629"/>
    </location>
</feature>
<dbReference type="SUPFAM" id="SSF48371">
    <property type="entry name" value="ARM repeat"/>
    <property type="match status" value="1"/>
</dbReference>
<dbReference type="InterPro" id="IPR025406">
    <property type="entry name" value="DUF4132"/>
</dbReference>
<dbReference type="InterPro" id="IPR043782">
    <property type="entry name" value="DUF5724"/>
</dbReference>
<dbReference type="InterPro" id="IPR056639">
    <property type="entry name" value="DUF7737"/>
</dbReference>
<dbReference type="InterPro" id="IPR011989">
    <property type="entry name" value="ARM-like"/>
</dbReference>
<evidence type="ECO:0000313" key="5">
    <source>
        <dbReference type="EMBL" id="RIX60391.1"/>
    </source>
</evidence>
<dbReference type="OrthoDB" id="9763697at2"/>
<evidence type="ECO:0000259" key="4">
    <source>
        <dbReference type="Pfam" id="PF24879"/>
    </source>
</evidence>
<feature type="domain" description="DUF4132" evidence="2">
    <location>
        <begin position="1263"/>
        <end position="1438"/>
    </location>
</feature>
<dbReference type="EMBL" id="QXQA01000001">
    <property type="protein sequence ID" value="RIX60391.1"/>
    <property type="molecule type" value="Genomic_DNA"/>
</dbReference>
<proteinExistence type="predicted"/>
<sequence length="1632" mass="187655">MREEGQVFNEMLHKKASKVKGRLSRLCGLVASLNENFRKEPFLEVQEELEKLTPGEDRNAKLEPLAETLDLLLGRDAGDLLRYVIRHNPEYPYATGYARRPFRTADSEVQIPVILKKMGSILHMHGNGFSLNAYLTDRQYSYNYYRHLDPIISERIAFELDNGNETVKEALQDIIFGENQTALLTNEMVKGIFMSHDESAYRMIGDLLIAARLQEGLRQTIVERMDEGTLAANLYILKIIIDNDYIRFSSVVRGLSVWTGLPLEAANSRVAQKMLDKVYEALTDDKRRAEGLSSRDSIALYASLWATAVHEERDLVRAVEAIMNRGEINQKIVAMYILADSQNSEVQFRIARAHLDEADPELQYWILTNYCYSVGYFWQPEDEKFAITRTPQLAEKTERERDFRKIKDMLLSINNRKYAQASKALEHIHVEYNADLPFKKLLYLIAYDRDTQWITELLQWADWISPDVRIEFIRYFLEDTDNAKQRAFLLSCLNDKSMRIREIALERVKSIVLREDELSPIIEVLKLKTGSLRQNAIAVLLGQPPENQVTSLTKLLQSRNELQRIAALEIAAEMSDKEEHSALMEKLLPQIHSLRDVTERERQFIRRLGRKDNYTRENGFGLFDPALAEQWLCEWPQINERELDRLFQMPVQSVKMFLEGLDQLIHSHRYYEYEYEQYDGSKTTCLLGDRMEPLSWAGRIRGGKASIEDYPLPEVWSHFLAKSGWKTDELLSLEIFFYSPTINQWLESLGEAAKRDKAIERIFPKEWMRSVGEIVQALTFRKHVRELIGLYLLESDERDLFEAVYPAYVISLKVESQRDKGKDDQGWGRYRAGEPWAQLVRSSIYDADSFRRYFHITYLREHEVNEESFHTVFHNTDYARACCEGIIGENELLKEWLTGKGRASYMRYITSERSVDDGLGRIDWKPIYDNIIGRLLEIELERGDLPTDATELVNSFHRIEGMAYWLKLIDGLGKDAFVRGYMYGRGANATKKESFSYLLRIAHPLPGEDAHTLREMLKGTNMPEKRLLEAAMYAPQWIDIVTEYLGWEGLRTGAWYFHAHVNEGFSKEKEAVVAHYSPIGAKDFNDGAFDIEWFMDAYRQLGEQRFAVLYDCAKYISGGANHRRSQLFADAVLGRLDPSAMKKSAEEKRNKDHLLCYSLIPLQDDGGKDLRERYDFIHQFLKQSKSFGAQRRASESTAAAIALGNLARNAGFKDVIRLTWAMEANKVAGMRESFQPHSLDEATTAELTVDEKGSADIRIVRKGKPLKSVPSDLKKHPYIEMLKELKSELTDQYRRAKAELERSMEKESVFLPSELKALCANPVIEPLVRALVFQAGEKLGFYKPEGDCLTDVTNGDTPIGESDALQIAHPVHLYKSGRWGEYQQYVFARQLRQPFKQVFRELYLPNADELASGMVSRRYAGHQVQPRKTAALLRSRRWTVSYEEGLQKVDYTHNVIAALHAMADWFSPSDVEAPVLETVRFYDRSTYKPVPFEQIPPVLFSETMRDVDLVVSVAHIGGVDPEASLSTVEMRKAVVQESLRLLKLTNVRLEGNYVIIDGKLGGYSVHLGSGVAHMQARGALHIIPVHSQHRGRLFLPFLDEDPRTAEILSKVVMLAEDHKIKDPQILSQLRIS</sequence>
<comment type="caution">
    <text evidence="5">The sequence shown here is derived from an EMBL/GenBank/DDBJ whole genome shotgun (WGS) entry which is preliminary data.</text>
</comment>
<feature type="domain" description="DUF5724" evidence="3">
    <location>
        <begin position="41"/>
        <end position="1222"/>
    </location>
</feature>
<name>A0A3A1VIV2_9BACL</name>